<dbReference type="PANTHER" id="PTHR30250">
    <property type="entry name" value="PST FAMILY PREDICTED COLANIC ACID TRANSPORTER"/>
    <property type="match status" value="1"/>
</dbReference>
<evidence type="ECO:0000256" key="6">
    <source>
        <dbReference type="SAM" id="Phobius"/>
    </source>
</evidence>
<accession>A0A1M6SPC8</accession>
<evidence type="ECO:0000256" key="4">
    <source>
        <dbReference type="ARBA" id="ARBA00022989"/>
    </source>
</evidence>
<dbReference type="GO" id="GO:0005886">
    <property type="term" value="C:plasma membrane"/>
    <property type="evidence" value="ECO:0007669"/>
    <property type="project" value="UniProtKB-SubCell"/>
</dbReference>
<comment type="subcellular location">
    <subcellularLocation>
        <location evidence="1">Cell membrane</location>
        <topology evidence="1">Multi-pass membrane protein</topology>
    </subcellularLocation>
</comment>
<evidence type="ECO:0000313" key="7">
    <source>
        <dbReference type="EMBL" id="SHK46572.1"/>
    </source>
</evidence>
<feature type="transmembrane region" description="Helical" evidence="6">
    <location>
        <begin position="338"/>
        <end position="356"/>
    </location>
</feature>
<keyword evidence="3 6" id="KW-0812">Transmembrane</keyword>
<dbReference type="RefSeq" id="WP_073456834.1">
    <property type="nucleotide sequence ID" value="NZ_FRAP01000006.1"/>
</dbReference>
<dbReference type="InterPro" id="IPR050833">
    <property type="entry name" value="Poly_Biosynth_Transport"/>
</dbReference>
<feature type="transmembrane region" description="Helical" evidence="6">
    <location>
        <begin position="368"/>
        <end position="388"/>
    </location>
</feature>
<evidence type="ECO:0000256" key="1">
    <source>
        <dbReference type="ARBA" id="ARBA00004651"/>
    </source>
</evidence>
<feature type="transmembrane region" description="Helical" evidence="6">
    <location>
        <begin position="257"/>
        <end position="282"/>
    </location>
</feature>
<feature type="transmembrane region" description="Helical" evidence="6">
    <location>
        <begin position="96"/>
        <end position="117"/>
    </location>
</feature>
<dbReference type="EMBL" id="FRAP01000006">
    <property type="protein sequence ID" value="SHK46572.1"/>
    <property type="molecule type" value="Genomic_DNA"/>
</dbReference>
<feature type="transmembrane region" description="Helical" evidence="6">
    <location>
        <begin position="183"/>
        <end position="202"/>
    </location>
</feature>
<keyword evidence="2" id="KW-1003">Cell membrane</keyword>
<keyword evidence="4 6" id="KW-1133">Transmembrane helix</keyword>
<feature type="transmembrane region" description="Helical" evidence="6">
    <location>
        <begin position="123"/>
        <end position="143"/>
    </location>
</feature>
<dbReference type="Proteomes" id="UP000184363">
    <property type="component" value="Unassembled WGS sequence"/>
</dbReference>
<dbReference type="AlphaFoldDB" id="A0A1M6SPC8"/>
<organism evidence="7 8">
    <name type="scientific">Pseudonocardia thermophila</name>
    <dbReference type="NCBI Taxonomy" id="1848"/>
    <lineage>
        <taxon>Bacteria</taxon>
        <taxon>Bacillati</taxon>
        <taxon>Actinomycetota</taxon>
        <taxon>Actinomycetes</taxon>
        <taxon>Pseudonocardiales</taxon>
        <taxon>Pseudonocardiaceae</taxon>
        <taxon>Pseudonocardia</taxon>
    </lineage>
</organism>
<feature type="transmembrane region" description="Helical" evidence="6">
    <location>
        <begin position="155"/>
        <end position="177"/>
    </location>
</feature>
<feature type="transmembrane region" description="Helical" evidence="6">
    <location>
        <begin position="303"/>
        <end position="326"/>
    </location>
</feature>
<evidence type="ECO:0000256" key="5">
    <source>
        <dbReference type="ARBA" id="ARBA00023136"/>
    </source>
</evidence>
<sequence>MTDRAGLLRRGGSAAQVAGSQFALAGANYLLLALAARHVGAAGFAVLTSYYLLINTVGRGVFAAVELETTRAVAHARATGADDTAVRRAALRQTGLLLAAVAALIVLAAPLVGPVFGSELGSLPAALGLLALGAVAMAASYLLRGPLAGHRRYGLYAATFWIEAGSGAVAAIVLALAGVAATTAWVLVLALTPLLAAVVLARPANRPGPPGDPDPSAATSMRAVAWSAVLLLAGQGVWNIAPVIVTSRLADDPAAAAGFVTAAVILRAPVLLFPSVQALLLPAFTELSSTGDHAGLRRTTRRLVLLIAAGGAVWVLLAVSVVPVVAHLVFAASVTPPAWLMALLAASTGVGAVAQIGQTRLVAQRRPAAVAIAWTIGLGVLVVLALAIPPVLAAGTLGQLLGAAAVVVVIALVRRTRETS</sequence>
<protein>
    <submittedName>
        <fullName evidence="7">Membrane protein involved in the export of O-antigen and teichoic acid</fullName>
    </submittedName>
</protein>
<name>A0A1M6SPC8_PSETH</name>
<reference evidence="7 8" key="1">
    <citation type="submission" date="2016-11" db="EMBL/GenBank/DDBJ databases">
        <authorList>
            <person name="Jaros S."/>
            <person name="Januszkiewicz K."/>
            <person name="Wedrychowicz H."/>
        </authorList>
    </citation>
    <scope>NUCLEOTIDE SEQUENCE [LARGE SCALE GENOMIC DNA]</scope>
    <source>
        <strain evidence="7 8">DSM 43832</strain>
    </source>
</reference>
<evidence type="ECO:0000256" key="2">
    <source>
        <dbReference type="ARBA" id="ARBA00022475"/>
    </source>
</evidence>
<dbReference type="PANTHER" id="PTHR30250:SF11">
    <property type="entry name" value="O-ANTIGEN TRANSPORTER-RELATED"/>
    <property type="match status" value="1"/>
</dbReference>
<feature type="transmembrane region" description="Helical" evidence="6">
    <location>
        <begin position="394"/>
        <end position="413"/>
    </location>
</feature>
<feature type="transmembrane region" description="Helical" evidence="6">
    <location>
        <begin position="29"/>
        <end position="53"/>
    </location>
</feature>
<proteinExistence type="predicted"/>
<evidence type="ECO:0000313" key="8">
    <source>
        <dbReference type="Proteomes" id="UP000184363"/>
    </source>
</evidence>
<dbReference type="STRING" id="1848.SAMN05443637_106266"/>
<feature type="transmembrane region" description="Helical" evidence="6">
    <location>
        <begin position="223"/>
        <end position="245"/>
    </location>
</feature>
<keyword evidence="5 6" id="KW-0472">Membrane</keyword>
<gene>
    <name evidence="7" type="ORF">SAMN05443637_106266</name>
</gene>
<dbReference type="OrthoDB" id="5241534at2"/>
<evidence type="ECO:0000256" key="3">
    <source>
        <dbReference type="ARBA" id="ARBA00022692"/>
    </source>
</evidence>
<keyword evidence="8" id="KW-1185">Reference proteome</keyword>